<reference evidence="6" key="1">
    <citation type="submission" date="2022-11" db="UniProtKB">
        <authorList>
            <consortium name="WormBaseParasite"/>
        </authorList>
    </citation>
    <scope>IDENTIFICATION</scope>
</reference>
<name>A0A915BCG4_PARUN</name>
<evidence type="ECO:0000259" key="4">
    <source>
        <dbReference type="PROSITE" id="PS50250"/>
    </source>
</evidence>
<keyword evidence="5" id="KW-1185">Reference proteome</keyword>
<sequence>MVEVYVKSIRGAPSLDETARYVCEAVGSDELFAFGELLAEPKVAALRDSPQHAKFYRLLQLFAYGTYGDAIANKDDLPELSGVMTQKLRQLTLVSMCTRSRCIPVQDAMNALHLENLQELYFLFIGALYKGILQGRVNSQQGTLEITSWKSRDVTDEELIKIREKLSDWIDHCASVADNLRAIASNAENAIVEANINEAKVEEEVRRVRKTLQEEEEQRNLKDYRRPKSQRGKKYP</sequence>
<evidence type="ECO:0000256" key="1">
    <source>
        <dbReference type="ARBA" id="ARBA00008482"/>
    </source>
</evidence>
<evidence type="ECO:0000256" key="3">
    <source>
        <dbReference type="SAM" id="MobiDB-lite"/>
    </source>
</evidence>
<organism evidence="5 6">
    <name type="scientific">Parascaris univalens</name>
    <name type="common">Nematode worm</name>
    <dbReference type="NCBI Taxonomy" id="6257"/>
    <lineage>
        <taxon>Eukaryota</taxon>
        <taxon>Metazoa</taxon>
        <taxon>Ecdysozoa</taxon>
        <taxon>Nematoda</taxon>
        <taxon>Chromadorea</taxon>
        <taxon>Rhabditida</taxon>
        <taxon>Spirurina</taxon>
        <taxon>Ascaridomorpha</taxon>
        <taxon>Ascaridoidea</taxon>
        <taxon>Ascarididae</taxon>
        <taxon>Parascaris</taxon>
    </lineage>
</organism>
<dbReference type="InterPro" id="IPR045237">
    <property type="entry name" value="COPS7/eIF3m"/>
</dbReference>
<keyword evidence="2" id="KW-0736">Signalosome</keyword>
<dbReference type="WBParaSite" id="PgR034_g056_t01">
    <property type="protein sequence ID" value="PgR034_g056_t01"/>
    <property type="gene ID" value="PgR034_g056"/>
</dbReference>
<evidence type="ECO:0000313" key="5">
    <source>
        <dbReference type="Proteomes" id="UP000887569"/>
    </source>
</evidence>
<feature type="compositionally biased region" description="Basic residues" evidence="3">
    <location>
        <begin position="227"/>
        <end position="236"/>
    </location>
</feature>
<dbReference type="InterPro" id="IPR000717">
    <property type="entry name" value="PCI_dom"/>
</dbReference>
<dbReference type="GO" id="GO:0008180">
    <property type="term" value="C:COP9 signalosome"/>
    <property type="evidence" value="ECO:0007669"/>
    <property type="project" value="UniProtKB-KW"/>
</dbReference>
<evidence type="ECO:0000256" key="2">
    <source>
        <dbReference type="ARBA" id="ARBA00022790"/>
    </source>
</evidence>
<feature type="region of interest" description="Disordered" evidence="3">
    <location>
        <begin position="212"/>
        <end position="236"/>
    </location>
</feature>
<dbReference type="PANTHER" id="PTHR15350">
    <property type="entry name" value="COP9 SIGNALOSOME COMPLEX SUBUNIT 7/DENDRITIC CELL PROTEIN GA17"/>
    <property type="match status" value="1"/>
</dbReference>
<dbReference type="AlphaFoldDB" id="A0A915BCG4"/>
<dbReference type="PANTHER" id="PTHR15350:SF5">
    <property type="entry name" value="COP9 SIGNALOSOME COMPLEX SUBUNIT 7"/>
    <property type="match status" value="1"/>
</dbReference>
<dbReference type="Proteomes" id="UP000887569">
    <property type="component" value="Unplaced"/>
</dbReference>
<accession>A0A915BCG4</accession>
<protein>
    <submittedName>
        <fullName evidence="6">PCI domain-containing protein</fullName>
    </submittedName>
</protein>
<comment type="similarity">
    <text evidence="1">Belongs to the CSN7/EIF3M family. CSN7 subfamily.</text>
</comment>
<proteinExistence type="inferred from homology"/>
<feature type="domain" description="PCI" evidence="4">
    <location>
        <begin position="1"/>
        <end position="151"/>
    </location>
</feature>
<dbReference type="PROSITE" id="PS50250">
    <property type="entry name" value="PCI"/>
    <property type="match status" value="1"/>
</dbReference>
<evidence type="ECO:0000313" key="6">
    <source>
        <dbReference type="WBParaSite" id="PgR034_g056_t01"/>
    </source>
</evidence>
<dbReference type="Pfam" id="PF01399">
    <property type="entry name" value="PCI"/>
    <property type="match status" value="1"/>
</dbReference>